<dbReference type="EMBL" id="LXTC01000001">
    <property type="protein sequence ID" value="OBA22984.1"/>
    <property type="molecule type" value="Genomic_DNA"/>
</dbReference>
<accession>A0A1A0HFQ1</accession>
<keyword evidence="2" id="KW-1185">Reference proteome</keyword>
<comment type="caution">
    <text evidence="1">The sequence shown here is derived from an EMBL/GenBank/DDBJ whole genome shotgun (WGS) entry which is preliminary data.</text>
</comment>
<protein>
    <submittedName>
        <fullName evidence="1">Uncharacterized protein</fullName>
    </submittedName>
</protein>
<reference evidence="1 2" key="1">
    <citation type="submission" date="2016-05" db="EMBL/GenBank/DDBJ databases">
        <title>Comparative genomics of biotechnologically important yeasts.</title>
        <authorList>
            <consortium name="DOE Joint Genome Institute"/>
            <person name="Riley R."/>
            <person name="Haridas S."/>
            <person name="Wolfe K.H."/>
            <person name="Lopes M.R."/>
            <person name="Hittinger C.T."/>
            <person name="Goker M."/>
            <person name="Salamov A."/>
            <person name="Wisecaver J."/>
            <person name="Long T.M."/>
            <person name="Aerts A.L."/>
            <person name="Barry K."/>
            <person name="Choi C."/>
            <person name="Clum A."/>
            <person name="Coughlan A.Y."/>
            <person name="Deshpande S."/>
            <person name="Douglass A.P."/>
            <person name="Hanson S.J."/>
            <person name="Klenk H.-P."/>
            <person name="LaButti K."/>
            <person name="Lapidus A."/>
            <person name="Lindquist E."/>
            <person name="Lipzen A."/>
            <person name="Meier-kolthoff J.P."/>
            <person name="Ohm R.A."/>
            <person name="Otillar R.P."/>
            <person name="Pangilinan J."/>
            <person name="Peng Y."/>
            <person name="Rokas A."/>
            <person name="Rosa C.A."/>
            <person name="Scheuner C."/>
            <person name="Sibirny A.A."/>
            <person name="Slot J.C."/>
            <person name="Stielow J.B."/>
            <person name="Sun H."/>
            <person name="Kurtzman C.P."/>
            <person name="Blackwell M."/>
            <person name="Grigoriev I.V."/>
            <person name="Jeffries T.W."/>
        </authorList>
    </citation>
    <scope>NUCLEOTIDE SEQUENCE [LARGE SCALE GENOMIC DNA]</scope>
    <source>
        <strain evidence="1 2">NRRL YB-4993</strain>
    </source>
</reference>
<evidence type="ECO:0000313" key="2">
    <source>
        <dbReference type="Proteomes" id="UP000092555"/>
    </source>
</evidence>
<name>A0A1A0HFQ1_9ASCO</name>
<dbReference type="GeneID" id="30032394"/>
<sequence length="94" mass="10531">MLWVVPIYYLRAHFQALSRATNALGLPYLAVPLQIPSDHFAALAPSGVYSVKAAFPAEHSSYVIYDDTFTFVHTHNAIFNHVLHNMVSPLQEYG</sequence>
<proteinExistence type="predicted"/>
<dbReference type="RefSeq" id="XP_018713465.1">
    <property type="nucleotide sequence ID" value="XM_018859419.1"/>
</dbReference>
<gene>
    <name evidence="1" type="ORF">METBIDRAFT_96033</name>
</gene>
<dbReference type="Proteomes" id="UP000092555">
    <property type="component" value="Unassembled WGS sequence"/>
</dbReference>
<evidence type="ECO:0000313" key="1">
    <source>
        <dbReference type="EMBL" id="OBA22984.1"/>
    </source>
</evidence>
<organism evidence="1 2">
    <name type="scientific">Metschnikowia bicuspidata var. bicuspidata NRRL YB-4993</name>
    <dbReference type="NCBI Taxonomy" id="869754"/>
    <lineage>
        <taxon>Eukaryota</taxon>
        <taxon>Fungi</taxon>
        <taxon>Dikarya</taxon>
        <taxon>Ascomycota</taxon>
        <taxon>Saccharomycotina</taxon>
        <taxon>Pichiomycetes</taxon>
        <taxon>Metschnikowiaceae</taxon>
        <taxon>Metschnikowia</taxon>
    </lineage>
</organism>
<dbReference type="AlphaFoldDB" id="A0A1A0HFQ1"/>